<feature type="domain" description="TonB-dependent receptor-like beta-barrel" evidence="13">
    <location>
        <begin position="272"/>
        <end position="668"/>
    </location>
</feature>
<evidence type="ECO:0000259" key="13">
    <source>
        <dbReference type="Pfam" id="PF00593"/>
    </source>
</evidence>
<dbReference type="Pfam" id="PF00593">
    <property type="entry name" value="TonB_dep_Rec_b-barrel"/>
    <property type="match status" value="1"/>
</dbReference>
<comment type="subcellular location">
    <subcellularLocation>
        <location evidence="1 10">Cell outer membrane</location>
        <topology evidence="1 10">Multi-pass membrane protein</topology>
    </subcellularLocation>
</comment>
<evidence type="ECO:0000256" key="1">
    <source>
        <dbReference type="ARBA" id="ARBA00004571"/>
    </source>
</evidence>
<evidence type="ECO:0000256" key="6">
    <source>
        <dbReference type="ARBA" id="ARBA00023077"/>
    </source>
</evidence>
<keyword evidence="12" id="KW-0732">Signal</keyword>
<keyword evidence="3 10" id="KW-0813">Transport</keyword>
<evidence type="ECO:0000256" key="11">
    <source>
        <dbReference type="RuleBase" id="RU003357"/>
    </source>
</evidence>
<evidence type="ECO:0000256" key="7">
    <source>
        <dbReference type="ARBA" id="ARBA00023136"/>
    </source>
</evidence>
<evidence type="ECO:0000259" key="14">
    <source>
        <dbReference type="Pfam" id="PF07715"/>
    </source>
</evidence>
<dbReference type="SUPFAM" id="SSF56935">
    <property type="entry name" value="Porins"/>
    <property type="match status" value="1"/>
</dbReference>
<dbReference type="InterPro" id="IPR037066">
    <property type="entry name" value="Plug_dom_sf"/>
</dbReference>
<sequence length="703" mass="75736">MRPIVGLAILAGACGLAMPPAASAQVPGDEEDLAQVYGDKSVVSIATGAPQALRRAPAVATVITAQDIAAMGATGIDEVLESVPGIHVSRSNNTYAPLYLIRGIHSEFNAQTLMLLNGVPLTTLFVGNRGLGWGDMPVENIARIEIIRGPGSALYGADAFSGVINVITKTAADVGGTEFGARVGSFKSRDGWWQYGGRLGSYDVAAYLRLGDTDGQRETVTADQQTLLDTVFGTHASLAPGHMNTGFKAVDANAEVARDKFRLRASYKLRDDLQTGAGVAAALDPVGRYRIERVTSDLSWSDIDLGPDWRGTLTASYLSYAQTFNVPLQLFPPGAFGGSFPNGMLGAPSSWERQLRLAAVASYGGFKGHSLRLGAGHDDLDMYRTRELKNFTIIASGPAVGLPVPTADGQLQEFPAAASFAEPHRRQVSYVYVQDEWGVAKDWTLTAGLRHDRYSDFGSTTNPRAALVWDANLDLTVKLLYGRAFRAPAFTEQYSINNPVIRGNAALRPETISTWEAAFSWQVQADAQLNLSLFRYDMKNIIRTTDAGGGTAQFNNIGAQHGNGVELEGLWDATRKLRLSGNLALQHSIEDMTGTDAGYAPRLHFNLRADWSLTTGWRLSGQVNHVAERKRSAGDARAPIPDYTTADLTLRTAAGKDGWSFAASVRNLFNADAREPSMAPGLALPNDIPLARRSLYVQLAYRL</sequence>
<keyword evidence="5 10" id="KW-0812">Transmembrane</keyword>
<proteinExistence type="inferred from homology"/>
<dbReference type="Gene3D" id="2.170.130.10">
    <property type="entry name" value="TonB-dependent receptor, plug domain"/>
    <property type="match status" value="1"/>
</dbReference>
<dbReference type="InterPro" id="IPR000531">
    <property type="entry name" value="Beta-barrel_TonB"/>
</dbReference>
<evidence type="ECO:0000256" key="2">
    <source>
        <dbReference type="ARBA" id="ARBA00009810"/>
    </source>
</evidence>
<feature type="signal peptide" evidence="12">
    <location>
        <begin position="1"/>
        <end position="24"/>
    </location>
</feature>
<dbReference type="RefSeq" id="WP_233390158.1">
    <property type="nucleotide sequence ID" value="NZ_JAJTWT010000002.1"/>
</dbReference>
<keyword evidence="9 10" id="KW-0998">Cell outer membrane</keyword>
<dbReference type="Proteomes" id="UP001201463">
    <property type="component" value="Unassembled WGS sequence"/>
</dbReference>
<evidence type="ECO:0000256" key="8">
    <source>
        <dbReference type="ARBA" id="ARBA00023170"/>
    </source>
</evidence>
<dbReference type="Gene3D" id="2.40.170.20">
    <property type="entry name" value="TonB-dependent receptor, beta-barrel domain"/>
    <property type="match status" value="1"/>
</dbReference>
<dbReference type="PANTHER" id="PTHR30069">
    <property type="entry name" value="TONB-DEPENDENT OUTER MEMBRANE RECEPTOR"/>
    <property type="match status" value="1"/>
</dbReference>
<dbReference type="InterPro" id="IPR012910">
    <property type="entry name" value="Plug_dom"/>
</dbReference>
<dbReference type="InterPro" id="IPR039426">
    <property type="entry name" value="TonB-dep_rcpt-like"/>
</dbReference>
<dbReference type="PROSITE" id="PS52016">
    <property type="entry name" value="TONB_DEPENDENT_REC_3"/>
    <property type="match status" value="1"/>
</dbReference>
<dbReference type="Pfam" id="PF07715">
    <property type="entry name" value="Plug"/>
    <property type="match status" value="1"/>
</dbReference>
<keyword evidence="16" id="KW-1185">Reference proteome</keyword>
<keyword evidence="7 10" id="KW-0472">Membrane</keyword>
<feature type="chain" id="PRO_5046624496" evidence="12">
    <location>
        <begin position="25"/>
        <end position="703"/>
    </location>
</feature>
<evidence type="ECO:0000313" key="16">
    <source>
        <dbReference type="Proteomes" id="UP001201463"/>
    </source>
</evidence>
<reference evidence="15 16" key="1">
    <citation type="submission" date="2021-12" db="EMBL/GenBank/DDBJ databases">
        <title>Genome seq of p7.</title>
        <authorList>
            <person name="Seo T."/>
        </authorList>
    </citation>
    <scope>NUCLEOTIDE SEQUENCE [LARGE SCALE GENOMIC DNA]</scope>
    <source>
        <strain evidence="15 16">P7</strain>
    </source>
</reference>
<evidence type="ECO:0000256" key="5">
    <source>
        <dbReference type="ARBA" id="ARBA00022692"/>
    </source>
</evidence>
<feature type="domain" description="TonB-dependent receptor plug" evidence="14">
    <location>
        <begin position="53"/>
        <end position="163"/>
    </location>
</feature>
<keyword evidence="4 10" id="KW-1134">Transmembrane beta strand</keyword>
<dbReference type="PANTHER" id="PTHR30069:SF37">
    <property type="entry name" value="FERRIC VIBRIOBACTIN RECEPTOR VIUA"/>
    <property type="match status" value="1"/>
</dbReference>
<dbReference type="CDD" id="cd01347">
    <property type="entry name" value="ligand_gated_channel"/>
    <property type="match status" value="1"/>
</dbReference>
<comment type="similarity">
    <text evidence="2 10 11">Belongs to the TonB-dependent receptor family.</text>
</comment>
<evidence type="ECO:0000256" key="9">
    <source>
        <dbReference type="ARBA" id="ARBA00023237"/>
    </source>
</evidence>
<keyword evidence="8 15" id="KW-0675">Receptor</keyword>
<accession>A0ABS8XHD8</accession>
<dbReference type="EMBL" id="JAJTWT010000002">
    <property type="protein sequence ID" value="MCE4536655.1"/>
    <property type="molecule type" value="Genomic_DNA"/>
</dbReference>
<dbReference type="InterPro" id="IPR036942">
    <property type="entry name" value="Beta-barrel_TonB_sf"/>
</dbReference>
<evidence type="ECO:0000256" key="10">
    <source>
        <dbReference type="PROSITE-ProRule" id="PRU01360"/>
    </source>
</evidence>
<organism evidence="15 16">
    <name type="scientific">Pelomonas caseinilytica</name>
    <dbReference type="NCBI Taxonomy" id="2906763"/>
    <lineage>
        <taxon>Bacteria</taxon>
        <taxon>Pseudomonadati</taxon>
        <taxon>Pseudomonadota</taxon>
        <taxon>Betaproteobacteria</taxon>
        <taxon>Burkholderiales</taxon>
        <taxon>Sphaerotilaceae</taxon>
        <taxon>Roseateles</taxon>
    </lineage>
</organism>
<evidence type="ECO:0000256" key="3">
    <source>
        <dbReference type="ARBA" id="ARBA00022448"/>
    </source>
</evidence>
<evidence type="ECO:0000256" key="4">
    <source>
        <dbReference type="ARBA" id="ARBA00022452"/>
    </source>
</evidence>
<protein>
    <submittedName>
        <fullName evidence="15">TonB-dependent receptor</fullName>
    </submittedName>
</protein>
<evidence type="ECO:0000256" key="12">
    <source>
        <dbReference type="SAM" id="SignalP"/>
    </source>
</evidence>
<gene>
    <name evidence="15" type="ORF">LXT12_05255</name>
</gene>
<keyword evidence="6 11" id="KW-0798">TonB box</keyword>
<name>A0ABS8XHD8_9BURK</name>
<comment type="caution">
    <text evidence="15">The sequence shown here is derived from an EMBL/GenBank/DDBJ whole genome shotgun (WGS) entry which is preliminary data.</text>
</comment>
<evidence type="ECO:0000313" key="15">
    <source>
        <dbReference type="EMBL" id="MCE4536655.1"/>
    </source>
</evidence>